<dbReference type="InterPro" id="IPR020472">
    <property type="entry name" value="WD40_PAC1"/>
</dbReference>
<dbReference type="SMART" id="SM00173">
    <property type="entry name" value="RAS"/>
    <property type="match status" value="1"/>
</dbReference>
<dbReference type="PRINTS" id="PR00449">
    <property type="entry name" value="RASTRNSFRMNG"/>
</dbReference>
<dbReference type="Gene3D" id="2.130.10.10">
    <property type="entry name" value="YVTN repeat-like/Quinoprotein amine dehydrogenase"/>
    <property type="match status" value="2"/>
</dbReference>
<keyword evidence="2" id="KW-0677">Repeat</keyword>
<dbReference type="EMBL" id="LXQD01000007">
    <property type="protein sequence ID" value="RCJ42404.1"/>
    <property type="molecule type" value="Genomic_DNA"/>
</dbReference>
<dbReference type="InterPro" id="IPR050505">
    <property type="entry name" value="WDR55/POC1"/>
</dbReference>
<keyword evidence="6" id="KW-1185">Reference proteome</keyword>
<dbReference type="SUPFAM" id="SSF52540">
    <property type="entry name" value="P-loop containing nucleoside triphosphate hydrolases"/>
    <property type="match status" value="1"/>
</dbReference>
<feature type="repeat" description="WD" evidence="3">
    <location>
        <begin position="62"/>
        <end position="103"/>
    </location>
</feature>
<feature type="repeat" description="WD" evidence="3">
    <location>
        <begin position="231"/>
        <end position="272"/>
    </location>
</feature>
<organism evidence="5 6">
    <name type="scientific">Nostoc minutum NIES-26</name>
    <dbReference type="NCBI Taxonomy" id="1844469"/>
    <lineage>
        <taxon>Bacteria</taxon>
        <taxon>Bacillati</taxon>
        <taxon>Cyanobacteriota</taxon>
        <taxon>Cyanophyceae</taxon>
        <taxon>Nostocales</taxon>
        <taxon>Nostocaceae</taxon>
        <taxon>Nostoc</taxon>
    </lineage>
</organism>
<reference evidence="5" key="1">
    <citation type="submission" date="2016-04" db="EMBL/GenBank/DDBJ databases">
        <authorList>
            <person name="Tabuchi Yagui T.R."/>
        </authorList>
    </citation>
    <scope>NUCLEOTIDE SEQUENCE [LARGE SCALE GENOMIC DNA]</scope>
    <source>
        <strain evidence="5">NIES-26</strain>
    </source>
</reference>
<protein>
    <recommendedName>
        <fullName evidence="4">TIR domain-containing protein</fullName>
    </recommendedName>
</protein>
<dbReference type="InterPro" id="IPR001806">
    <property type="entry name" value="Small_GTPase"/>
</dbReference>
<dbReference type="SMART" id="SM00175">
    <property type="entry name" value="RAB"/>
    <property type="match status" value="1"/>
</dbReference>
<dbReference type="PROSITE" id="PS51419">
    <property type="entry name" value="RAB"/>
    <property type="match status" value="1"/>
</dbReference>
<dbReference type="PANTHER" id="PTHR44019">
    <property type="entry name" value="WD REPEAT-CONTAINING PROTEIN 55"/>
    <property type="match status" value="1"/>
</dbReference>
<dbReference type="PRINTS" id="PR00320">
    <property type="entry name" value="GPROTEINBRPT"/>
</dbReference>
<dbReference type="GO" id="GO:0007165">
    <property type="term" value="P:signal transduction"/>
    <property type="evidence" value="ECO:0007669"/>
    <property type="project" value="InterPro"/>
</dbReference>
<dbReference type="Pfam" id="PF13676">
    <property type="entry name" value="TIR_2"/>
    <property type="match status" value="2"/>
</dbReference>
<dbReference type="Pfam" id="PF00400">
    <property type="entry name" value="WD40"/>
    <property type="match status" value="6"/>
</dbReference>
<dbReference type="Gene3D" id="3.40.50.10140">
    <property type="entry name" value="Toll/interleukin-1 receptor homology (TIR) domain"/>
    <property type="match status" value="2"/>
</dbReference>
<comment type="caution">
    <text evidence="5">The sequence shown here is derived from an EMBL/GenBank/DDBJ whole genome shotgun (WGS) entry which is preliminary data.</text>
</comment>
<dbReference type="SMART" id="SM00320">
    <property type="entry name" value="WD40"/>
    <property type="match status" value="7"/>
</dbReference>
<dbReference type="InterPro" id="IPR001680">
    <property type="entry name" value="WD40_rpt"/>
</dbReference>
<dbReference type="InterPro" id="IPR025662">
    <property type="entry name" value="Sigma_54_int_dom_ATP-bd_1"/>
</dbReference>
<evidence type="ECO:0000313" key="6">
    <source>
        <dbReference type="Proteomes" id="UP000252107"/>
    </source>
</evidence>
<dbReference type="SUPFAM" id="SSF52200">
    <property type="entry name" value="Toll/Interleukin receptor TIR domain"/>
    <property type="match status" value="1"/>
</dbReference>
<dbReference type="Proteomes" id="UP000252107">
    <property type="component" value="Unassembled WGS sequence"/>
</dbReference>
<feature type="repeat" description="WD" evidence="3">
    <location>
        <begin position="189"/>
        <end position="230"/>
    </location>
</feature>
<feature type="domain" description="TIR" evidence="4">
    <location>
        <begin position="859"/>
        <end position="1033"/>
    </location>
</feature>
<dbReference type="InterPro" id="IPR019775">
    <property type="entry name" value="WD40_repeat_CS"/>
</dbReference>
<feature type="repeat" description="WD" evidence="3">
    <location>
        <begin position="20"/>
        <end position="61"/>
    </location>
</feature>
<evidence type="ECO:0000256" key="1">
    <source>
        <dbReference type="ARBA" id="ARBA00022574"/>
    </source>
</evidence>
<dbReference type="Pfam" id="PF00071">
    <property type="entry name" value="Ras"/>
    <property type="match status" value="1"/>
</dbReference>
<evidence type="ECO:0000313" key="5">
    <source>
        <dbReference type="EMBL" id="RCJ42404.1"/>
    </source>
</evidence>
<name>A0A367S361_9NOSO</name>
<dbReference type="PROSITE" id="PS00675">
    <property type="entry name" value="SIGMA54_INTERACT_1"/>
    <property type="match status" value="1"/>
</dbReference>
<dbReference type="PROSITE" id="PS50082">
    <property type="entry name" value="WD_REPEATS_2"/>
    <property type="match status" value="5"/>
</dbReference>
<feature type="repeat" description="WD" evidence="3">
    <location>
        <begin position="147"/>
        <end position="188"/>
    </location>
</feature>
<dbReference type="SUPFAM" id="SSF50978">
    <property type="entry name" value="WD40 repeat-like"/>
    <property type="match status" value="1"/>
</dbReference>
<evidence type="ECO:0000256" key="3">
    <source>
        <dbReference type="PROSITE-ProRule" id="PRU00221"/>
    </source>
</evidence>
<dbReference type="AlphaFoldDB" id="A0A367S361"/>
<dbReference type="PROSITE" id="PS50104">
    <property type="entry name" value="TIR"/>
    <property type="match status" value="1"/>
</dbReference>
<proteinExistence type="predicted"/>
<keyword evidence="1 3" id="KW-0853">WD repeat</keyword>
<dbReference type="InterPro" id="IPR000157">
    <property type="entry name" value="TIR_dom"/>
</dbReference>
<evidence type="ECO:0000256" key="2">
    <source>
        <dbReference type="ARBA" id="ARBA00022737"/>
    </source>
</evidence>
<dbReference type="PROSITE" id="PS00678">
    <property type="entry name" value="WD_REPEATS_1"/>
    <property type="match status" value="1"/>
</dbReference>
<dbReference type="Gene3D" id="3.40.50.300">
    <property type="entry name" value="P-loop containing nucleotide triphosphate hydrolases"/>
    <property type="match status" value="1"/>
</dbReference>
<dbReference type="InterPro" id="IPR027417">
    <property type="entry name" value="P-loop_NTPase"/>
</dbReference>
<dbReference type="PANTHER" id="PTHR44019:SF8">
    <property type="entry name" value="POC1 CENTRIOLAR PROTEIN HOMOLOG"/>
    <property type="match status" value="1"/>
</dbReference>
<sequence>MTNQGNDSEIPLGWELKYELPEHNGLISHVECSPDGKILASASFDRTIKLWNLETGQCIRTLKGHKGRVWTIVWSPDSQYIASGSADNTIRVWRTDDGELIRTSSTYTGVCFCMAWSPDNTIVAAGGIGDDWSIILMNITTRTSQIIEGHSGQVNSLAWSPDGKVLVSASQDSRIRLWDKETKQLKTTLEGHSGDVYSVAWSPDGKILASASYDRTIRLWNSQTMQLLFILEAHTASVNCVRFSNDGKFLASKSSDDTVRLWRCDTWETVTVLEEATSKSLHFGLAFHPTKPILATLGEADTAIRIWKIDAKVLLNESPTNPSDLYRNAKVVLVGESGVGKSALSLVLTNQKFVPTESTHGRHVWTFDTQKLQLGGDKELREILLWDLAGQPGYRLIHQLHLNELAIALIVFDARSETDPFAGVYYWNRALRQAQKLQDDSAIALKKFLVVARADRGGIGVSKARIDALVNELGFDGYFETSAKEGWQIPQLKEAIHQAIDWDSLPKIISTELFQKIKDFLIQEKKAQRLLSPADDLYRVFLLKNVIADSKEVKDQFDTCIGRVESRDLIRRLSFGNLILLQPELLDAYASAIINAAKDQPEGMGYIVEEDVLAGRFRMPKDERIPDREQEKLLLIATVEELFAREIALRVQTELGPLLVFPSQFTREWPEAPDPEGKAVIFEFEGAVLNVYTTLAVRLSRSEIFERKEMWKNAAIFTASVGGECGIWLRHIGNIDEGKAELTLFFKPETSEETKLQFEEYVHTHLKRRALLETIHRRRIFVCPACDTPVTEFQAKRRRERGFDRINCSVCGSPVSLVDGEERLKAIRKEIITQIDKAADIQWKIETAISIYKGKVATNDFDVFLSYNSLDRDLVNKIANFLRQRNLNPWIDNREIGVGEKFQNKIQEGIQQVKSAAVFLGKHGLEVWQKEELPLLKYRQAKEGLPLIPVLLPGIDTIPEQTNLRFLREFNWVRFIQSVDEEEPLERLITAITDITNPLLLYYQNQDQAVLFVHKTKDKEFIEKIAEKLEDEQIQTYLSKDILQTGRRLRELANVSAVAICFGEKTADAIEEKEFRELVAESLRQGRTIIPVILSNFQEGTKLPNSLRSLKSVDFRNGESEALDSLIWAITGVRPKKSKPNK</sequence>
<dbReference type="GO" id="GO:0003924">
    <property type="term" value="F:GTPase activity"/>
    <property type="evidence" value="ECO:0007669"/>
    <property type="project" value="InterPro"/>
</dbReference>
<dbReference type="InterPro" id="IPR036322">
    <property type="entry name" value="WD40_repeat_dom_sf"/>
</dbReference>
<dbReference type="CDD" id="cd00200">
    <property type="entry name" value="WD40"/>
    <property type="match status" value="1"/>
</dbReference>
<dbReference type="GO" id="GO:0005525">
    <property type="term" value="F:GTP binding"/>
    <property type="evidence" value="ECO:0007669"/>
    <property type="project" value="InterPro"/>
</dbReference>
<dbReference type="PROSITE" id="PS50294">
    <property type="entry name" value="WD_REPEATS_REGION"/>
    <property type="match status" value="5"/>
</dbReference>
<evidence type="ECO:0000259" key="4">
    <source>
        <dbReference type="PROSITE" id="PS50104"/>
    </source>
</evidence>
<dbReference type="InterPro" id="IPR015943">
    <property type="entry name" value="WD40/YVTN_repeat-like_dom_sf"/>
</dbReference>
<accession>A0A367S361</accession>
<dbReference type="InterPro" id="IPR035897">
    <property type="entry name" value="Toll_tir_struct_dom_sf"/>
</dbReference>
<gene>
    <name evidence="5" type="ORF">A6770_34880</name>
</gene>